<dbReference type="CDD" id="cd03801">
    <property type="entry name" value="GT4_PimA-like"/>
    <property type="match status" value="1"/>
</dbReference>
<feature type="domain" description="Glycosyl transferase family 1" evidence="1">
    <location>
        <begin position="158"/>
        <end position="335"/>
    </location>
</feature>
<gene>
    <name evidence="2" type="ORF">A2777_05605</name>
</gene>
<dbReference type="PANTHER" id="PTHR45947">
    <property type="entry name" value="SULFOQUINOVOSYL TRANSFERASE SQD2"/>
    <property type="match status" value="1"/>
</dbReference>
<evidence type="ECO:0000259" key="1">
    <source>
        <dbReference type="Pfam" id="PF00534"/>
    </source>
</evidence>
<dbReference type="AlphaFoldDB" id="A0A1F5Z1Z2"/>
<dbReference type="EMBL" id="MFJF01000015">
    <property type="protein sequence ID" value="OGG06426.1"/>
    <property type="molecule type" value="Genomic_DNA"/>
</dbReference>
<sequence>MKKKKILLYSPYLSTLGGGERYLFQIAAALQNDHRVTLAADPDIKKKADKFFSIDLNKTEIIPVKLFVSQKFISRYFFTKLYDLVFYVTDGSLIFPSAKKNYLIIQSPNHIPPDTFPVKLKLPGWKIVCYSAFMKNIISGRINRKAYVLPPAVDTVLFSQGNRKKEKIILTVGRIFTSALHEKRQDFLISFFKKNYRKHFSGWRFIICGNVTEESGQKTFEKMQINMKGAPVELHKNLPFSRLLTFYRKAAVYWHAAGYGSDEETNPEKMEHFGITTIEAMAAGAVPVVYGAGGQTEIIENGKSGFLFKDERIFLKRNIEIITNQNLLDKLKTGAVKKAAVYSFANFRKKVNELI</sequence>
<accession>A0A1F5Z1Z2</accession>
<dbReference type="GO" id="GO:0016757">
    <property type="term" value="F:glycosyltransferase activity"/>
    <property type="evidence" value="ECO:0007669"/>
    <property type="project" value="InterPro"/>
</dbReference>
<evidence type="ECO:0000313" key="3">
    <source>
        <dbReference type="Proteomes" id="UP000177354"/>
    </source>
</evidence>
<protein>
    <recommendedName>
        <fullName evidence="1">Glycosyl transferase family 1 domain-containing protein</fullName>
    </recommendedName>
</protein>
<comment type="caution">
    <text evidence="2">The sequence shown here is derived from an EMBL/GenBank/DDBJ whole genome shotgun (WGS) entry which is preliminary data.</text>
</comment>
<dbReference type="Gene3D" id="3.40.50.2000">
    <property type="entry name" value="Glycogen Phosphorylase B"/>
    <property type="match status" value="1"/>
</dbReference>
<reference evidence="2 3" key="1">
    <citation type="journal article" date="2016" name="Nat. Commun.">
        <title>Thousands of microbial genomes shed light on interconnected biogeochemical processes in an aquifer system.</title>
        <authorList>
            <person name="Anantharaman K."/>
            <person name="Brown C.T."/>
            <person name="Hug L.A."/>
            <person name="Sharon I."/>
            <person name="Castelle C.J."/>
            <person name="Probst A.J."/>
            <person name="Thomas B.C."/>
            <person name="Singh A."/>
            <person name="Wilkins M.J."/>
            <person name="Karaoz U."/>
            <person name="Brodie E.L."/>
            <person name="Williams K.H."/>
            <person name="Hubbard S.S."/>
            <person name="Banfield J.F."/>
        </authorList>
    </citation>
    <scope>NUCLEOTIDE SEQUENCE [LARGE SCALE GENOMIC DNA]</scope>
</reference>
<dbReference type="InterPro" id="IPR050194">
    <property type="entry name" value="Glycosyltransferase_grp1"/>
</dbReference>
<proteinExistence type="predicted"/>
<dbReference type="Proteomes" id="UP000177354">
    <property type="component" value="Unassembled WGS sequence"/>
</dbReference>
<name>A0A1F5Z1Z2_9BACT</name>
<dbReference type="InterPro" id="IPR001296">
    <property type="entry name" value="Glyco_trans_1"/>
</dbReference>
<evidence type="ECO:0000313" key="2">
    <source>
        <dbReference type="EMBL" id="OGG06426.1"/>
    </source>
</evidence>
<dbReference type="PANTHER" id="PTHR45947:SF3">
    <property type="entry name" value="SULFOQUINOVOSYL TRANSFERASE SQD2"/>
    <property type="match status" value="1"/>
</dbReference>
<dbReference type="Pfam" id="PF00534">
    <property type="entry name" value="Glycos_transf_1"/>
    <property type="match status" value="1"/>
</dbReference>
<dbReference type="SUPFAM" id="SSF53756">
    <property type="entry name" value="UDP-Glycosyltransferase/glycogen phosphorylase"/>
    <property type="match status" value="1"/>
</dbReference>
<organism evidence="2 3">
    <name type="scientific">Candidatus Gottesmanbacteria bacterium RIFCSPHIGHO2_01_FULL_40_15</name>
    <dbReference type="NCBI Taxonomy" id="1798376"/>
    <lineage>
        <taxon>Bacteria</taxon>
        <taxon>Candidatus Gottesmaniibacteriota</taxon>
    </lineage>
</organism>